<name>A0A2G1W5T2_9BACT</name>
<dbReference type="Proteomes" id="UP000225740">
    <property type="component" value="Unassembled WGS sequence"/>
</dbReference>
<feature type="transmembrane region" description="Helical" evidence="2">
    <location>
        <begin position="398"/>
        <end position="416"/>
    </location>
</feature>
<dbReference type="EMBL" id="NIZW01000011">
    <property type="protein sequence ID" value="PHQ34394.1"/>
    <property type="molecule type" value="Genomic_DNA"/>
</dbReference>
<dbReference type="GO" id="GO:0004190">
    <property type="term" value="F:aspartic-type endopeptidase activity"/>
    <property type="evidence" value="ECO:0007669"/>
    <property type="project" value="InterPro"/>
</dbReference>
<dbReference type="GO" id="GO:0005886">
    <property type="term" value="C:plasma membrane"/>
    <property type="evidence" value="ECO:0007669"/>
    <property type="project" value="TreeGrafter"/>
</dbReference>
<dbReference type="AlphaFoldDB" id="A0A2G1W5T2"/>
<gene>
    <name evidence="4" type="ORF">CEE69_15375</name>
</gene>
<feature type="transmembrane region" description="Helical" evidence="2">
    <location>
        <begin position="319"/>
        <end position="336"/>
    </location>
</feature>
<feature type="transmembrane region" description="Helical" evidence="2">
    <location>
        <begin position="374"/>
        <end position="392"/>
    </location>
</feature>
<keyword evidence="2" id="KW-1133">Transmembrane helix</keyword>
<dbReference type="PANTHER" id="PTHR30487">
    <property type="entry name" value="TYPE 4 PREPILIN-LIKE PROTEINS LEADER PEPTIDE-PROCESSING ENZYME"/>
    <property type="match status" value="1"/>
</dbReference>
<dbReference type="InterPro" id="IPR050882">
    <property type="entry name" value="Prepilin_peptidase/N-MTase"/>
</dbReference>
<organism evidence="4 5">
    <name type="scientific">Rhodopirellula bahusiensis</name>
    <dbReference type="NCBI Taxonomy" id="2014065"/>
    <lineage>
        <taxon>Bacteria</taxon>
        <taxon>Pseudomonadati</taxon>
        <taxon>Planctomycetota</taxon>
        <taxon>Planctomycetia</taxon>
        <taxon>Pirellulales</taxon>
        <taxon>Pirellulaceae</taxon>
        <taxon>Rhodopirellula</taxon>
    </lineage>
</organism>
<feature type="transmembrane region" description="Helical" evidence="2">
    <location>
        <begin position="342"/>
        <end position="362"/>
    </location>
</feature>
<keyword evidence="2" id="KW-0472">Membrane</keyword>
<accession>A0A2G1W5T2</accession>
<evidence type="ECO:0000313" key="4">
    <source>
        <dbReference type="EMBL" id="PHQ34394.1"/>
    </source>
</evidence>
<comment type="similarity">
    <text evidence="1">Belongs to the peptidase A24 family.</text>
</comment>
<feature type="domain" description="Prepilin type IV endopeptidase peptidase" evidence="3">
    <location>
        <begin position="320"/>
        <end position="410"/>
    </location>
</feature>
<feature type="transmembrane region" description="Helical" evidence="2">
    <location>
        <begin position="190"/>
        <end position="211"/>
    </location>
</feature>
<protein>
    <submittedName>
        <fullName evidence="4">Prepilin peptidase</fullName>
    </submittedName>
</protein>
<dbReference type="PANTHER" id="PTHR30487:SF0">
    <property type="entry name" value="PREPILIN LEADER PEPTIDASE_N-METHYLTRANSFERASE-RELATED"/>
    <property type="match status" value="1"/>
</dbReference>
<dbReference type="GO" id="GO:0006465">
    <property type="term" value="P:signal peptide processing"/>
    <property type="evidence" value="ECO:0007669"/>
    <property type="project" value="TreeGrafter"/>
</dbReference>
<evidence type="ECO:0000259" key="3">
    <source>
        <dbReference type="Pfam" id="PF01478"/>
    </source>
</evidence>
<keyword evidence="2" id="KW-0812">Transmembrane</keyword>
<dbReference type="InterPro" id="IPR000045">
    <property type="entry name" value="Prepilin_IV_endopep_pep"/>
</dbReference>
<feature type="transmembrane region" description="Helical" evidence="2">
    <location>
        <begin position="70"/>
        <end position="93"/>
    </location>
</feature>
<feature type="transmembrane region" description="Helical" evidence="2">
    <location>
        <begin position="423"/>
        <end position="439"/>
    </location>
</feature>
<feature type="transmembrane region" description="Helical" evidence="2">
    <location>
        <begin position="223"/>
        <end position="248"/>
    </location>
</feature>
<feature type="transmembrane region" description="Helical" evidence="2">
    <location>
        <begin position="268"/>
        <end position="290"/>
    </location>
</feature>
<evidence type="ECO:0000256" key="1">
    <source>
        <dbReference type="ARBA" id="ARBA00005801"/>
    </source>
</evidence>
<proteinExistence type="inferred from homology"/>
<reference evidence="4 5" key="1">
    <citation type="submission" date="2017-06" db="EMBL/GenBank/DDBJ databases">
        <title>Description of Rhodopirellula bahusiensis sp. nov.</title>
        <authorList>
            <person name="Kizina J."/>
            <person name="Harder J."/>
        </authorList>
    </citation>
    <scope>NUCLEOTIDE SEQUENCE [LARGE SCALE GENOMIC DNA]</scope>
    <source>
        <strain evidence="4 5">SWK21</strain>
    </source>
</reference>
<evidence type="ECO:0000256" key="2">
    <source>
        <dbReference type="SAM" id="Phobius"/>
    </source>
</evidence>
<feature type="transmembrane region" description="Helical" evidence="2">
    <location>
        <begin position="451"/>
        <end position="475"/>
    </location>
</feature>
<dbReference type="Pfam" id="PF01478">
    <property type="entry name" value="Peptidase_A24"/>
    <property type="match status" value="1"/>
</dbReference>
<feature type="transmembrane region" description="Helical" evidence="2">
    <location>
        <begin position="147"/>
        <end position="170"/>
    </location>
</feature>
<sequence>MLLPTTDGKVRMIDLTFPSPVVDSMAATLNASQAIFQNAPSLGLLGEITPNWLAGWMAAWLSFSPSAQTLVLALLGIVGGALANHIIPTWCWYPRPISPWVNRERWPLLPKFQSISDALPARTWMDRIPVIGWIRLRRESEMFGRWFWIRPMLIELSLAIVLPLMQRAYLAGQLLPSGVMPATIAACTDWMALLFFIHAAFLIWLVAATFIDFDERTIPDSLTIPGTIVALIVGTITPFAFLPGLVVANSVEGIAPVLANHPYGLSPFWSSPNGLFTGLLIWAVWCFALADRRFYLRRGWSKAWGYFWFGLTRNPSSKFLVATWLVGSLAIISVYLSSPIGWIGLITSLTGLAVGGGVIWVVRLVCGWAIQMEAMGFGDVTLMAMIGAVIGWHGSILAFFLSPIAGLLVVMVVFVINRDPRTPYGPYLCVGTLLVVWFWDDVYNARFRTTLLLMGDVLLWMAIVMPPVLAGMMWVTRKLRLRFIPDPE</sequence>
<keyword evidence="5" id="KW-1185">Reference proteome</keyword>
<comment type="caution">
    <text evidence="4">The sequence shown here is derived from an EMBL/GenBank/DDBJ whole genome shotgun (WGS) entry which is preliminary data.</text>
</comment>
<evidence type="ECO:0000313" key="5">
    <source>
        <dbReference type="Proteomes" id="UP000225740"/>
    </source>
</evidence>
<dbReference type="OrthoDB" id="9789291at2"/>